<protein>
    <submittedName>
        <fullName evidence="2">Uncharacterized protein</fullName>
    </submittedName>
</protein>
<accession>A0A4S8JD61</accession>
<dbReference type="EMBL" id="PYDT01000005">
    <property type="protein sequence ID" value="THU59748.1"/>
    <property type="molecule type" value="Genomic_DNA"/>
</dbReference>
<evidence type="ECO:0000313" key="2">
    <source>
        <dbReference type="EMBL" id="THU59748.1"/>
    </source>
</evidence>
<dbReference type="AlphaFoldDB" id="A0A4S8JD61"/>
<evidence type="ECO:0000256" key="1">
    <source>
        <dbReference type="SAM" id="MobiDB-lite"/>
    </source>
</evidence>
<gene>
    <name evidence="2" type="ORF">C4D60_Mb07t05340</name>
</gene>
<dbReference type="Proteomes" id="UP000317650">
    <property type="component" value="Chromosome 7"/>
</dbReference>
<reference evidence="2 3" key="1">
    <citation type="journal article" date="2019" name="Nat. Plants">
        <title>Genome sequencing of Musa balbisiana reveals subgenome evolution and function divergence in polyploid bananas.</title>
        <authorList>
            <person name="Yao X."/>
        </authorList>
    </citation>
    <scope>NUCLEOTIDE SEQUENCE [LARGE SCALE GENOMIC DNA]</scope>
    <source>
        <strain evidence="3">cv. DH-PKW</strain>
        <tissue evidence="2">Leaves</tissue>
    </source>
</reference>
<proteinExistence type="predicted"/>
<name>A0A4S8JD61_MUSBA</name>
<evidence type="ECO:0000313" key="3">
    <source>
        <dbReference type="Proteomes" id="UP000317650"/>
    </source>
</evidence>
<comment type="caution">
    <text evidence="2">The sequence shown here is derived from an EMBL/GenBank/DDBJ whole genome shotgun (WGS) entry which is preliminary data.</text>
</comment>
<feature type="region of interest" description="Disordered" evidence="1">
    <location>
        <begin position="213"/>
        <end position="241"/>
    </location>
</feature>
<sequence length="255" mass="26779">MEERLSTVAAAFSFARHLAPSARTWTIPSTAPSACMMSRLLASRIDRLSSAVTALTWSPASSDRSSGRRRGIAPASATNARLSEPCLASSRSSWTTRCAASVHGAAASSSTRKDAVILAASSAALLAAAVVALSASACSLLVTSAPSKGRLLSRHQQQMRFLRARLGTSSRWARAWPDLGQVAWPEPIHRTMESLSYVCPVATTIGSRIRSSDIGHRKSAGTARSSASENGDFLPSAPAEVSNLGVDAPNRTYLA</sequence>
<keyword evidence="3" id="KW-1185">Reference proteome</keyword>
<organism evidence="2 3">
    <name type="scientific">Musa balbisiana</name>
    <name type="common">Banana</name>
    <dbReference type="NCBI Taxonomy" id="52838"/>
    <lineage>
        <taxon>Eukaryota</taxon>
        <taxon>Viridiplantae</taxon>
        <taxon>Streptophyta</taxon>
        <taxon>Embryophyta</taxon>
        <taxon>Tracheophyta</taxon>
        <taxon>Spermatophyta</taxon>
        <taxon>Magnoliopsida</taxon>
        <taxon>Liliopsida</taxon>
        <taxon>Zingiberales</taxon>
        <taxon>Musaceae</taxon>
        <taxon>Musa</taxon>
    </lineage>
</organism>